<proteinExistence type="predicted"/>
<sequence length="477" mass="51948">MNSVGAIARTPNAKHRLSLRYDDERLPFLTADQGSRSNGGTSTTSAATTHHAVAPESDGSKYLKIGLYGLINAVILVPLMISFSQIIFRDPVFQPYLADLVKLTMVSGAVHQICFSVLSTLPFAVGQVQDAGLIFLSAIATSIVHSLHKADTVFVMEEVLATTLFTLCGSTALLGVALVITGKLRWASFVQYLPMPVVGGYFAFIGFFCLQAGVAMMSGKEVKEITDWAQLTDLKSFYLCAPGIVAGIFMWVVTQRIQHFTILPMCMLTILALFFGSMAVSGTSFQDARAYGWIAPLPNATMNFLDIYKHFQPSHIHAEFMLDQLPSWIAMYFVVAFSSSLDVAAIEMALHKPLDHNAELQTVGWSNVISGLTGGFTGSHLVRAQAVYFASLQTFIAIDLTMEWMVHYANLWLTFVIMDVLNLEAGIVLGTIDARLASASFRGNAIFTFELVSCNIETGLSYSISSSLAVVPCTFES</sequence>
<reference evidence="8 9" key="1">
    <citation type="submission" date="2018-08" db="EMBL/GenBank/DDBJ databases">
        <title>Aphanomyces genome sequencing and annotation.</title>
        <authorList>
            <person name="Minardi D."/>
            <person name="Oidtmann B."/>
            <person name="Van Der Giezen M."/>
            <person name="Studholme D.J."/>
        </authorList>
    </citation>
    <scope>NUCLEOTIDE SEQUENCE [LARGE SCALE GENOMIC DNA]</scope>
    <source>
        <strain evidence="8 9">D2</strain>
    </source>
</reference>
<evidence type="ECO:0000256" key="2">
    <source>
        <dbReference type="ARBA" id="ARBA00022692"/>
    </source>
</evidence>
<feature type="transmembrane region" description="Helical" evidence="6">
    <location>
        <begin position="236"/>
        <end position="253"/>
    </location>
</feature>
<keyword evidence="2 6" id="KW-0812">Transmembrane</keyword>
<evidence type="ECO:0000313" key="9">
    <source>
        <dbReference type="Proteomes" id="UP000266643"/>
    </source>
</evidence>
<organism evidence="8 9">
    <name type="scientific">Aphanomyces astaci</name>
    <name type="common">Crayfish plague agent</name>
    <dbReference type="NCBI Taxonomy" id="112090"/>
    <lineage>
        <taxon>Eukaryota</taxon>
        <taxon>Sar</taxon>
        <taxon>Stramenopiles</taxon>
        <taxon>Oomycota</taxon>
        <taxon>Saprolegniomycetes</taxon>
        <taxon>Saprolegniales</taxon>
        <taxon>Verrucalvaceae</taxon>
        <taxon>Aphanomyces</taxon>
    </lineage>
</organism>
<dbReference type="Proteomes" id="UP000266643">
    <property type="component" value="Unassembled WGS sequence"/>
</dbReference>
<dbReference type="InterPro" id="IPR011547">
    <property type="entry name" value="SLC26A/SulP_dom"/>
</dbReference>
<evidence type="ECO:0000313" key="8">
    <source>
        <dbReference type="EMBL" id="RHY72023.1"/>
    </source>
</evidence>
<evidence type="ECO:0000256" key="6">
    <source>
        <dbReference type="SAM" id="Phobius"/>
    </source>
</evidence>
<evidence type="ECO:0000259" key="7">
    <source>
        <dbReference type="Pfam" id="PF00916"/>
    </source>
</evidence>
<comment type="caution">
    <text evidence="8">The sequence shown here is derived from an EMBL/GenBank/DDBJ whole genome shotgun (WGS) entry which is preliminary data.</text>
</comment>
<comment type="subcellular location">
    <subcellularLocation>
        <location evidence="1">Membrane</location>
        <topology evidence="1">Multi-pass membrane protein</topology>
    </subcellularLocation>
</comment>
<feature type="domain" description="SLC26A/SulP transporter" evidence="7">
    <location>
        <begin position="69"/>
        <end position="380"/>
    </location>
</feature>
<feature type="transmembrane region" description="Helical" evidence="6">
    <location>
        <begin position="159"/>
        <end position="180"/>
    </location>
</feature>
<feature type="region of interest" description="Disordered" evidence="5">
    <location>
        <begin position="30"/>
        <end position="52"/>
    </location>
</feature>
<dbReference type="PANTHER" id="PTHR43310">
    <property type="entry name" value="SULFATE TRANSPORTER YBAR-RELATED"/>
    <property type="match status" value="1"/>
</dbReference>
<evidence type="ECO:0000256" key="1">
    <source>
        <dbReference type="ARBA" id="ARBA00004141"/>
    </source>
</evidence>
<evidence type="ECO:0000256" key="3">
    <source>
        <dbReference type="ARBA" id="ARBA00022989"/>
    </source>
</evidence>
<feature type="transmembrane region" description="Helical" evidence="6">
    <location>
        <begin position="260"/>
        <end position="280"/>
    </location>
</feature>
<accession>A0A397DVQ0</accession>
<feature type="transmembrane region" description="Helical" evidence="6">
    <location>
        <begin position="131"/>
        <end position="147"/>
    </location>
</feature>
<feature type="compositionally biased region" description="Low complexity" evidence="5">
    <location>
        <begin position="41"/>
        <end position="52"/>
    </location>
</feature>
<feature type="transmembrane region" description="Helical" evidence="6">
    <location>
        <begin position="100"/>
        <end position="124"/>
    </location>
</feature>
<gene>
    <name evidence="8" type="ORF">DYB30_007651</name>
</gene>
<keyword evidence="3 6" id="KW-1133">Transmembrane helix</keyword>
<keyword evidence="4 6" id="KW-0472">Membrane</keyword>
<feature type="transmembrane region" description="Helical" evidence="6">
    <location>
        <begin position="65"/>
        <end position="88"/>
    </location>
</feature>
<evidence type="ECO:0000256" key="4">
    <source>
        <dbReference type="ARBA" id="ARBA00023136"/>
    </source>
</evidence>
<feature type="transmembrane region" description="Helical" evidence="6">
    <location>
        <begin position="192"/>
        <end position="216"/>
    </location>
</feature>
<dbReference type="EMBL" id="QUTD01003630">
    <property type="protein sequence ID" value="RHY72023.1"/>
    <property type="molecule type" value="Genomic_DNA"/>
</dbReference>
<dbReference type="AlphaFoldDB" id="A0A397DVQ0"/>
<feature type="transmembrane region" description="Helical" evidence="6">
    <location>
        <begin position="329"/>
        <end position="350"/>
    </location>
</feature>
<dbReference type="VEuPathDB" id="FungiDB:H257_07210"/>
<evidence type="ECO:0000256" key="5">
    <source>
        <dbReference type="SAM" id="MobiDB-lite"/>
    </source>
</evidence>
<feature type="transmembrane region" description="Helical" evidence="6">
    <location>
        <begin position="412"/>
        <end position="432"/>
    </location>
</feature>
<dbReference type="PANTHER" id="PTHR43310:SF2">
    <property type="entry name" value="SLC26A_SULP TRANSPORTER DOMAIN-CONTAINING PROTEIN"/>
    <property type="match status" value="1"/>
</dbReference>
<dbReference type="InterPro" id="IPR052706">
    <property type="entry name" value="Membrane-Transporter-like"/>
</dbReference>
<dbReference type="GO" id="GO:0016020">
    <property type="term" value="C:membrane"/>
    <property type="evidence" value="ECO:0007669"/>
    <property type="project" value="UniProtKB-SubCell"/>
</dbReference>
<name>A0A397DVQ0_APHAT</name>
<dbReference type="Pfam" id="PF00916">
    <property type="entry name" value="Sulfate_transp"/>
    <property type="match status" value="1"/>
</dbReference>
<protein>
    <recommendedName>
        <fullName evidence="7">SLC26A/SulP transporter domain-containing protein</fullName>
    </recommendedName>
</protein>